<dbReference type="GO" id="GO:0007165">
    <property type="term" value="P:signal transduction"/>
    <property type="evidence" value="ECO:0007669"/>
    <property type="project" value="UniProtKB-KW"/>
</dbReference>
<evidence type="ECO:0000256" key="2">
    <source>
        <dbReference type="ARBA" id="ARBA00029447"/>
    </source>
</evidence>
<evidence type="ECO:0000256" key="4">
    <source>
        <dbReference type="SAM" id="Phobius"/>
    </source>
</evidence>
<dbReference type="AlphaFoldDB" id="A0A0C1E775"/>
<organism evidence="6 7">
    <name type="scientific">Parachlamydia acanthamoebae</name>
    <dbReference type="NCBI Taxonomy" id="83552"/>
    <lineage>
        <taxon>Bacteria</taxon>
        <taxon>Pseudomonadati</taxon>
        <taxon>Chlamydiota</taxon>
        <taxon>Chlamydiia</taxon>
        <taxon>Parachlamydiales</taxon>
        <taxon>Parachlamydiaceae</taxon>
        <taxon>Parachlamydia</taxon>
    </lineage>
</organism>
<evidence type="ECO:0000313" key="7">
    <source>
        <dbReference type="Proteomes" id="UP000031307"/>
    </source>
</evidence>
<comment type="caution">
    <text evidence="6">The sequence shown here is derived from an EMBL/GenBank/DDBJ whole genome shotgun (WGS) entry which is preliminary data.</text>
</comment>
<dbReference type="PROSITE" id="PS50111">
    <property type="entry name" value="CHEMOTAXIS_TRANSDUC_2"/>
    <property type="match status" value="1"/>
</dbReference>
<dbReference type="SMART" id="SM00283">
    <property type="entry name" value="MA"/>
    <property type="match status" value="1"/>
</dbReference>
<accession>A0A0C1E775</accession>
<sequence>MLMTPPLFQLFKKTSIKTKFFIIFALTLLLMSLSLYYIFKVKNFSNQFIKTEIENIQYNREMSNLLQGLYKHQLLIHRIYNGESFLKDSLKTLQDQISQQFERIKVSPHKPKNLFHVLQQRPYNPSENWLLSIGIEEDWKNLLKIPLEQQPLLNSDLYHEQLIKEIHSLISYANLSQNTSLEIDPKNHYYMRSVMSQLPTIQEQLVKILIYGENAIHAGKLVGTNRLNLLNAIETFRSNLLSSHLYLQNIAVNQTNQSPLNDFYESLRKYLIGSEELLQFAENNIINVNRIAVNPEQFANLGDKTLQKSFQLWNTAAEQIESLLQMHFDHFIKRQNLTILAIILITAFLILVGWITMVQCLDAMHEILEKTYEWIQGESPKEISLDMPEEFAQIGIAFNNLSEKARTQAEKFHTAGIHITTTTNQISAVSKQQEDLLLQQQTASKQITEMIHQLSSNANEFGKMVQDMNNRSEQTAALAHSSHIDLNQMEQTIRELVETTGGIASKLGILNEKAGIITNVITTISKVADQTNLLSLNAAIEAEKAGEHGRSFSVIAREIRRLADQTANATFDIEKMINEMVSAVSAGVMGIDKFSEEIRGSVTQATNLNSQLTKIIENIHQQASAFEKVSRELKNQLNYTNQLQSALHLLGDATQQTSTSLPQFMGFVHNLNQVSAEIKEMMPTNH</sequence>
<dbReference type="Proteomes" id="UP000031307">
    <property type="component" value="Unassembled WGS sequence"/>
</dbReference>
<dbReference type="Gene3D" id="1.10.287.950">
    <property type="entry name" value="Methyl-accepting chemotaxis protein"/>
    <property type="match status" value="1"/>
</dbReference>
<comment type="similarity">
    <text evidence="2">Belongs to the methyl-accepting chemotaxis (MCP) protein family.</text>
</comment>
<keyword evidence="4" id="KW-0812">Transmembrane</keyword>
<evidence type="ECO:0000256" key="3">
    <source>
        <dbReference type="PROSITE-ProRule" id="PRU00284"/>
    </source>
</evidence>
<proteinExistence type="inferred from homology"/>
<keyword evidence="1 3" id="KW-0807">Transducer</keyword>
<evidence type="ECO:0000313" key="6">
    <source>
        <dbReference type="EMBL" id="KIA77082.1"/>
    </source>
</evidence>
<dbReference type="PANTHER" id="PTHR32089:SF120">
    <property type="entry name" value="METHYL-ACCEPTING CHEMOTAXIS PROTEIN TLPQ"/>
    <property type="match status" value="1"/>
</dbReference>
<dbReference type="PANTHER" id="PTHR32089">
    <property type="entry name" value="METHYL-ACCEPTING CHEMOTAXIS PROTEIN MCPB"/>
    <property type="match status" value="1"/>
</dbReference>
<dbReference type="SUPFAM" id="SSF58104">
    <property type="entry name" value="Methyl-accepting chemotaxis protein (MCP) signaling domain"/>
    <property type="match status" value="1"/>
</dbReference>
<protein>
    <submittedName>
        <fullName evidence="6">Methyl-accepting chemotaxis protein Tar</fullName>
    </submittedName>
</protein>
<reference evidence="6 7" key="1">
    <citation type="journal article" date="2014" name="Mol. Biol. Evol.">
        <title>Massive expansion of Ubiquitination-related gene families within the Chlamydiae.</title>
        <authorList>
            <person name="Domman D."/>
            <person name="Collingro A."/>
            <person name="Lagkouvardos I."/>
            <person name="Gehre L."/>
            <person name="Weinmaier T."/>
            <person name="Rattei T."/>
            <person name="Subtil A."/>
            <person name="Horn M."/>
        </authorList>
    </citation>
    <scope>NUCLEOTIDE SEQUENCE [LARGE SCALE GENOMIC DNA]</scope>
    <source>
        <strain evidence="6 7">OEW1</strain>
    </source>
</reference>
<gene>
    <name evidence="6" type="primary">tar7</name>
    <name evidence="6" type="ORF">DB43_GV00320</name>
</gene>
<feature type="domain" description="Methyl-accepting transducer" evidence="5">
    <location>
        <begin position="408"/>
        <end position="651"/>
    </location>
</feature>
<keyword evidence="4" id="KW-0472">Membrane</keyword>
<evidence type="ECO:0000256" key="1">
    <source>
        <dbReference type="ARBA" id="ARBA00023224"/>
    </source>
</evidence>
<evidence type="ECO:0000259" key="5">
    <source>
        <dbReference type="PROSITE" id="PS50111"/>
    </source>
</evidence>
<keyword evidence="4" id="KW-1133">Transmembrane helix</keyword>
<dbReference type="Pfam" id="PF00015">
    <property type="entry name" value="MCPsignal"/>
    <property type="match status" value="1"/>
</dbReference>
<feature type="transmembrane region" description="Helical" evidence="4">
    <location>
        <begin position="20"/>
        <end position="39"/>
    </location>
</feature>
<dbReference type="PATRIC" id="fig|83552.4.peg.1784"/>
<dbReference type="EMBL" id="JSAM01000091">
    <property type="protein sequence ID" value="KIA77082.1"/>
    <property type="molecule type" value="Genomic_DNA"/>
</dbReference>
<feature type="transmembrane region" description="Helical" evidence="4">
    <location>
        <begin position="337"/>
        <end position="357"/>
    </location>
</feature>
<dbReference type="InterPro" id="IPR004089">
    <property type="entry name" value="MCPsignal_dom"/>
</dbReference>
<dbReference type="GO" id="GO:0016020">
    <property type="term" value="C:membrane"/>
    <property type="evidence" value="ECO:0007669"/>
    <property type="project" value="InterPro"/>
</dbReference>
<name>A0A0C1E775_9BACT</name>